<gene>
    <name evidence="7" type="ORF">ABIE13_001973</name>
</gene>
<proteinExistence type="inferred from homology"/>
<protein>
    <submittedName>
        <fullName evidence="7">GntR family transcriptional regulator/MocR family aminotransferase</fullName>
    </submittedName>
</protein>
<dbReference type="PANTHER" id="PTHR46577">
    <property type="entry name" value="HTH-TYPE TRANSCRIPTIONAL REGULATORY PROTEIN GABR"/>
    <property type="match status" value="1"/>
</dbReference>
<dbReference type="InterPro" id="IPR000524">
    <property type="entry name" value="Tscrpt_reg_HTH_GntR"/>
</dbReference>
<name>A0ABV2Q758_9BURK</name>
<dbReference type="InterPro" id="IPR015421">
    <property type="entry name" value="PyrdxlP-dep_Trfase_major"/>
</dbReference>
<dbReference type="SUPFAM" id="SSF53383">
    <property type="entry name" value="PLP-dependent transferases"/>
    <property type="match status" value="1"/>
</dbReference>
<keyword evidence="5" id="KW-0804">Transcription</keyword>
<evidence type="ECO:0000259" key="6">
    <source>
        <dbReference type="PROSITE" id="PS50949"/>
    </source>
</evidence>
<evidence type="ECO:0000256" key="2">
    <source>
        <dbReference type="ARBA" id="ARBA00022898"/>
    </source>
</evidence>
<dbReference type="SUPFAM" id="SSF46785">
    <property type="entry name" value="Winged helix' DNA-binding domain"/>
    <property type="match status" value="1"/>
</dbReference>
<dbReference type="InterPro" id="IPR004839">
    <property type="entry name" value="Aminotransferase_I/II_large"/>
</dbReference>
<dbReference type="Pfam" id="PF00155">
    <property type="entry name" value="Aminotran_1_2"/>
    <property type="match status" value="1"/>
</dbReference>
<dbReference type="Gene3D" id="1.10.10.10">
    <property type="entry name" value="Winged helix-like DNA-binding domain superfamily/Winged helix DNA-binding domain"/>
    <property type="match status" value="1"/>
</dbReference>
<keyword evidence="7" id="KW-0808">Transferase</keyword>
<dbReference type="CDD" id="cd00609">
    <property type="entry name" value="AAT_like"/>
    <property type="match status" value="1"/>
</dbReference>
<evidence type="ECO:0000313" key="8">
    <source>
        <dbReference type="Proteomes" id="UP001549320"/>
    </source>
</evidence>
<organism evidence="7 8">
    <name type="scientific">Ottowia thiooxydans</name>
    <dbReference type="NCBI Taxonomy" id="219182"/>
    <lineage>
        <taxon>Bacteria</taxon>
        <taxon>Pseudomonadati</taxon>
        <taxon>Pseudomonadota</taxon>
        <taxon>Betaproteobacteria</taxon>
        <taxon>Burkholderiales</taxon>
        <taxon>Comamonadaceae</taxon>
        <taxon>Ottowia</taxon>
    </lineage>
</organism>
<dbReference type="CDD" id="cd07377">
    <property type="entry name" value="WHTH_GntR"/>
    <property type="match status" value="1"/>
</dbReference>
<evidence type="ECO:0000313" key="7">
    <source>
        <dbReference type="EMBL" id="MET4576864.1"/>
    </source>
</evidence>
<evidence type="ECO:0000256" key="4">
    <source>
        <dbReference type="ARBA" id="ARBA00023125"/>
    </source>
</evidence>
<dbReference type="Gene3D" id="3.40.640.10">
    <property type="entry name" value="Type I PLP-dependent aspartate aminotransferase-like (Major domain)"/>
    <property type="match status" value="1"/>
</dbReference>
<keyword evidence="2" id="KW-0663">Pyridoxal phosphate</keyword>
<keyword evidence="7" id="KW-0032">Aminotransferase</keyword>
<accession>A0ABV2Q758</accession>
<comment type="similarity">
    <text evidence="1">In the C-terminal section; belongs to the class-I pyridoxal-phosphate-dependent aminotransferase family.</text>
</comment>
<dbReference type="SMART" id="SM00345">
    <property type="entry name" value="HTH_GNTR"/>
    <property type="match status" value="1"/>
</dbReference>
<dbReference type="EMBL" id="JBEPSH010000003">
    <property type="protein sequence ID" value="MET4576864.1"/>
    <property type="molecule type" value="Genomic_DNA"/>
</dbReference>
<dbReference type="GO" id="GO:0008483">
    <property type="term" value="F:transaminase activity"/>
    <property type="evidence" value="ECO:0007669"/>
    <property type="project" value="UniProtKB-KW"/>
</dbReference>
<dbReference type="PROSITE" id="PS50949">
    <property type="entry name" value="HTH_GNTR"/>
    <property type="match status" value="1"/>
</dbReference>
<keyword evidence="3" id="KW-0805">Transcription regulation</keyword>
<evidence type="ECO:0000256" key="1">
    <source>
        <dbReference type="ARBA" id="ARBA00005384"/>
    </source>
</evidence>
<dbReference type="InterPro" id="IPR036388">
    <property type="entry name" value="WH-like_DNA-bd_sf"/>
</dbReference>
<keyword evidence="8" id="KW-1185">Reference proteome</keyword>
<keyword evidence="4" id="KW-0238">DNA-binding</keyword>
<dbReference type="Proteomes" id="UP001549320">
    <property type="component" value="Unassembled WGS sequence"/>
</dbReference>
<reference evidence="7 8" key="1">
    <citation type="submission" date="2024-06" db="EMBL/GenBank/DDBJ databases">
        <title>Sorghum-associated microbial communities from plants grown in Nebraska, USA.</title>
        <authorList>
            <person name="Schachtman D."/>
        </authorList>
    </citation>
    <scope>NUCLEOTIDE SEQUENCE [LARGE SCALE GENOMIC DNA]</scope>
    <source>
        <strain evidence="7 8">2709</strain>
    </source>
</reference>
<dbReference type="InterPro" id="IPR051446">
    <property type="entry name" value="HTH_trans_reg/aminotransferase"/>
</dbReference>
<dbReference type="PANTHER" id="PTHR46577:SF1">
    <property type="entry name" value="HTH-TYPE TRANSCRIPTIONAL REGULATORY PROTEIN GABR"/>
    <property type="match status" value="1"/>
</dbReference>
<feature type="domain" description="HTH gntR-type" evidence="6">
    <location>
        <begin position="19"/>
        <end position="86"/>
    </location>
</feature>
<dbReference type="InterPro" id="IPR015424">
    <property type="entry name" value="PyrdxlP-dep_Trfase"/>
</dbReference>
<evidence type="ECO:0000256" key="3">
    <source>
        <dbReference type="ARBA" id="ARBA00023015"/>
    </source>
</evidence>
<sequence length="483" mass="52676">MPSSLPALLETPLDRASAEPLQRQLCLRIKDAIVGGHLPAGLRLPATRVLAQGLLISRNTASMAYDHLLAEGYVVADRQGTVVAELRTPVLSKASSPPPRPRLAARLASLRPSPMIKTDCTALRPGVPALTQFPQAHWRLAMAHAARTATPNTLNYGDPLGEPALRSAIASHLAITRGVHCMAEQVVVTEGAQEALNLCVRLITNPGDTAWMEDPGYRGGKSALHAGDLRVLPKRLDAEGLYFTANDWRSEQPRLIYTTPSHQYPLGTVMSVARRLALMAAAQAHGAWIIEDDYDSEFRHSGEPIRAMQGLMADAPVLYVGTFSKTMFPSLRLGFLVLPLPLQPLLDRPLRELLRGGHSHEQLAMARFMEAGHFVRHLARMRRIYRERQQALRSALGEHLGVLHSIEGGRSGLHLCVRFAADYPDVAVAETAQRYGMAPQALSTFALEPQLQDNGLVLGYGNTAVETMGPLVRRLGKILKGLA</sequence>
<dbReference type="Pfam" id="PF00392">
    <property type="entry name" value="GntR"/>
    <property type="match status" value="1"/>
</dbReference>
<evidence type="ECO:0000256" key="5">
    <source>
        <dbReference type="ARBA" id="ARBA00023163"/>
    </source>
</evidence>
<dbReference type="InterPro" id="IPR036390">
    <property type="entry name" value="WH_DNA-bd_sf"/>
</dbReference>
<comment type="caution">
    <text evidence="7">The sequence shown here is derived from an EMBL/GenBank/DDBJ whole genome shotgun (WGS) entry which is preliminary data.</text>
</comment>